<comment type="caution">
    <text evidence="2">The sequence shown here is derived from an EMBL/GenBank/DDBJ whole genome shotgun (WGS) entry which is preliminary data.</text>
</comment>
<gene>
    <name evidence="2" type="ORF">DN068_06860</name>
</gene>
<name>A0A2W2AN05_9BACT</name>
<dbReference type="RefSeq" id="WP_110998160.1">
    <property type="nucleotide sequence ID" value="NZ_QKTW01000010.1"/>
</dbReference>
<keyword evidence="1" id="KW-0472">Membrane</keyword>
<feature type="transmembrane region" description="Helical" evidence="1">
    <location>
        <begin position="35"/>
        <end position="59"/>
    </location>
</feature>
<feature type="transmembrane region" description="Helical" evidence="1">
    <location>
        <begin position="115"/>
        <end position="132"/>
    </location>
</feature>
<sequence length="142" mass="16150">MSRKARFAIALILVFTYFLIKYAMRYEHSKFDQGFSFVVIPLIYFVPAFLFVASAYLLSLSLPQSRRAIQTILAIVISIGACAFVHSFYDGLTIGNYFEALNTGYSFPKAEDFRLEYFILLLGNLGGFIFFTKKNFSGDVEP</sequence>
<keyword evidence="1" id="KW-1133">Transmembrane helix</keyword>
<evidence type="ECO:0000313" key="2">
    <source>
        <dbReference type="EMBL" id="PZF73710.1"/>
    </source>
</evidence>
<proteinExistence type="predicted"/>
<feature type="transmembrane region" description="Helical" evidence="1">
    <location>
        <begin position="71"/>
        <end position="89"/>
    </location>
</feature>
<keyword evidence="3" id="KW-1185">Reference proteome</keyword>
<reference evidence="2 3" key="1">
    <citation type="submission" date="2018-06" db="EMBL/GenBank/DDBJ databases">
        <title>Mucibacter soli gen. nov., sp. nov., a new member of the family Chitinophagaceae producing mucin.</title>
        <authorList>
            <person name="Kim M.-K."/>
            <person name="Park S."/>
            <person name="Kim T.-S."/>
            <person name="Joung Y."/>
            <person name="Han J.-H."/>
            <person name="Kim S.B."/>
        </authorList>
    </citation>
    <scope>NUCLEOTIDE SEQUENCE [LARGE SCALE GENOMIC DNA]</scope>
    <source>
        <strain evidence="2 3">R1-15</strain>
    </source>
</reference>
<evidence type="ECO:0000313" key="3">
    <source>
        <dbReference type="Proteomes" id="UP000248745"/>
    </source>
</evidence>
<keyword evidence="1" id="KW-0812">Transmembrane</keyword>
<dbReference type="AlphaFoldDB" id="A0A2W2AN05"/>
<dbReference type="EMBL" id="QKTW01000010">
    <property type="protein sequence ID" value="PZF73710.1"/>
    <property type="molecule type" value="Genomic_DNA"/>
</dbReference>
<dbReference type="Proteomes" id="UP000248745">
    <property type="component" value="Unassembled WGS sequence"/>
</dbReference>
<protein>
    <submittedName>
        <fullName evidence="2">Uncharacterized protein</fullName>
    </submittedName>
</protein>
<accession>A0A2W2AN05</accession>
<organism evidence="2 3">
    <name type="scientific">Taibaiella soli</name>
    <dbReference type="NCBI Taxonomy" id="1649169"/>
    <lineage>
        <taxon>Bacteria</taxon>
        <taxon>Pseudomonadati</taxon>
        <taxon>Bacteroidota</taxon>
        <taxon>Chitinophagia</taxon>
        <taxon>Chitinophagales</taxon>
        <taxon>Chitinophagaceae</taxon>
        <taxon>Taibaiella</taxon>
    </lineage>
</organism>
<evidence type="ECO:0000256" key="1">
    <source>
        <dbReference type="SAM" id="Phobius"/>
    </source>
</evidence>